<dbReference type="NCBIfam" id="TIGR02607">
    <property type="entry name" value="antidote_HigA"/>
    <property type="match status" value="1"/>
</dbReference>
<dbReference type="PANTHER" id="PTHR36924">
    <property type="entry name" value="ANTITOXIN HIGA-1"/>
    <property type="match status" value="1"/>
</dbReference>
<dbReference type="InterPro" id="IPR013430">
    <property type="entry name" value="Toxin_antidote_HigA"/>
</dbReference>
<evidence type="ECO:0000313" key="3">
    <source>
        <dbReference type="EMBL" id="KKK72294.1"/>
    </source>
</evidence>
<dbReference type="GO" id="GO:0003677">
    <property type="term" value="F:DNA binding"/>
    <property type="evidence" value="ECO:0007669"/>
    <property type="project" value="UniProtKB-KW"/>
</dbReference>
<dbReference type="InterPro" id="IPR010982">
    <property type="entry name" value="Lambda_DNA-bd_dom_sf"/>
</dbReference>
<dbReference type="SMART" id="SM00530">
    <property type="entry name" value="HTH_XRE"/>
    <property type="match status" value="1"/>
</dbReference>
<accession>A0A0F9A101</accession>
<evidence type="ECO:0000256" key="1">
    <source>
        <dbReference type="ARBA" id="ARBA00023125"/>
    </source>
</evidence>
<dbReference type="SUPFAM" id="SSF47413">
    <property type="entry name" value="lambda repressor-like DNA-binding domains"/>
    <property type="match status" value="1"/>
</dbReference>
<feature type="domain" description="HTH cro/C1-type" evidence="2">
    <location>
        <begin position="17"/>
        <end position="71"/>
    </location>
</feature>
<dbReference type="PROSITE" id="PS50943">
    <property type="entry name" value="HTH_CROC1"/>
    <property type="match status" value="1"/>
</dbReference>
<organism evidence="3">
    <name type="scientific">marine sediment metagenome</name>
    <dbReference type="NCBI Taxonomy" id="412755"/>
    <lineage>
        <taxon>unclassified sequences</taxon>
        <taxon>metagenomes</taxon>
        <taxon>ecological metagenomes</taxon>
    </lineage>
</organism>
<protein>
    <recommendedName>
        <fullName evidence="2">HTH cro/C1-type domain-containing protein</fullName>
    </recommendedName>
</protein>
<dbReference type="InterPro" id="IPR001387">
    <property type="entry name" value="Cro/C1-type_HTH"/>
</dbReference>
<dbReference type="AlphaFoldDB" id="A0A0F9A101"/>
<evidence type="ECO:0000259" key="2">
    <source>
        <dbReference type="PROSITE" id="PS50943"/>
    </source>
</evidence>
<sequence>MKTPTNRPPIHPGEILLEEFMKPYGMTQTEIAQRIGVSRKHISEVVNSRKGISTDMALRLSKLFGTSPELWLNGQIAWDVWHAMRGENAIKLETIEPVAISG</sequence>
<dbReference type="Gene3D" id="1.10.260.40">
    <property type="entry name" value="lambda repressor-like DNA-binding domains"/>
    <property type="match status" value="1"/>
</dbReference>
<keyword evidence="1" id="KW-0238">DNA-binding</keyword>
<dbReference type="Pfam" id="PF01381">
    <property type="entry name" value="HTH_3"/>
    <property type="match status" value="1"/>
</dbReference>
<comment type="caution">
    <text evidence="3">The sequence shown here is derived from an EMBL/GenBank/DDBJ whole genome shotgun (WGS) entry which is preliminary data.</text>
</comment>
<gene>
    <name evidence="3" type="ORF">LCGC14_2905320</name>
</gene>
<dbReference type="CDD" id="cd00093">
    <property type="entry name" value="HTH_XRE"/>
    <property type="match status" value="1"/>
</dbReference>
<proteinExistence type="predicted"/>
<reference evidence="3" key="1">
    <citation type="journal article" date="2015" name="Nature">
        <title>Complex archaea that bridge the gap between prokaryotes and eukaryotes.</title>
        <authorList>
            <person name="Spang A."/>
            <person name="Saw J.H."/>
            <person name="Jorgensen S.L."/>
            <person name="Zaremba-Niedzwiedzka K."/>
            <person name="Martijn J."/>
            <person name="Lind A.E."/>
            <person name="van Eijk R."/>
            <person name="Schleper C."/>
            <person name="Guy L."/>
            <person name="Ettema T.J."/>
        </authorList>
    </citation>
    <scope>NUCLEOTIDE SEQUENCE</scope>
</reference>
<dbReference type="PANTHER" id="PTHR36924:SF1">
    <property type="entry name" value="ANTITOXIN HIGA-1"/>
    <property type="match status" value="1"/>
</dbReference>
<dbReference type="EMBL" id="LAZR01057321">
    <property type="protein sequence ID" value="KKK72294.1"/>
    <property type="molecule type" value="Genomic_DNA"/>
</dbReference>
<name>A0A0F9A101_9ZZZZ</name>